<dbReference type="KEGG" id="mgad:MGAD_30680"/>
<gene>
    <name evidence="1" type="ORF">MGAD_30680</name>
</gene>
<organism evidence="1 2">
    <name type="scientific">Mycolicibacterium gadium</name>
    <name type="common">Mycobacterium gadium</name>
    <dbReference type="NCBI Taxonomy" id="1794"/>
    <lineage>
        <taxon>Bacteria</taxon>
        <taxon>Bacillati</taxon>
        <taxon>Actinomycetota</taxon>
        <taxon>Actinomycetes</taxon>
        <taxon>Mycobacteriales</taxon>
        <taxon>Mycobacteriaceae</taxon>
        <taxon>Mycolicibacterium</taxon>
    </lineage>
</organism>
<dbReference type="AlphaFoldDB" id="A0A7I7WQG9"/>
<proteinExistence type="predicted"/>
<evidence type="ECO:0000313" key="2">
    <source>
        <dbReference type="Proteomes" id="UP000466187"/>
    </source>
</evidence>
<evidence type="ECO:0000313" key="1">
    <source>
        <dbReference type="EMBL" id="BBZ18733.1"/>
    </source>
</evidence>
<name>A0A7I7WQG9_MYCGU</name>
<dbReference type="RefSeq" id="WP_235690066.1">
    <property type="nucleotide sequence ID" value="NZ_AP022608.1"/>
</dbReference>
<dbReference type="EMBL" id="AP022608">
    <property type="protein sequence ID" value="BBZ18733.1"/>
    <property type="molecule type" value="Genomic_DNA"/>
</dbReference>
<sequence length="625" mass="68188">MSRRGRSAALPKTGAPTDRGLLPGTLIVRCFAQKGSAVHDFDFSQLAAAPDIQRGLAIAFAHRTAPGAGLNALESMRSSFRVARQFTQYLATVSCPPVTLSDVTGDHIDGFQAYRKHAPHMPMELGTLKTLLLRAADLPEALTAKLHEANPRYVSGADPKTSYSRAEFKRISDAARADLRTAAARIRANRALLGRYRAGEVADPDRRLELLDFVDRHGDVPRNDSKSNPGTHNIESWVQRGRFGGVMEIVSWLHLTSLEATAAATLLAVMTGENISVILDAPAAHHRADGHAGGAATAILDTCKPRRGKRAYMNLALTEVPDWISIPERPEQLSFRDELHTPFGAYALIHELTAGSREVTGSDRLLIGYHPAGGHRGWPRGLRIPRGPYCFRAWAALHNLPSDQVDASGSRRLDVLPGRIRLTYLELHQKPVAHTETTLVNDYLGRNRGNFAAYREVVAAALGEQVDKARARGVMDVVSKAEVERASTDAEAIAAKHQVDAATLQRMLDGELDTVMNACVDNGNSPHGPAGQPCRASFMTCLDCPCARALPHHLPIQVLVHDRLEAGKAQMSPVTWAHRFALPHAQLTDLLSRHDPIDVADARAVATDTDRALVTRFVNRELDLR</sequence>
<accession>A0A7I7WQG9</accession>
<dbReference type="Proteomes" id="UP000466187">
    <property type="component" value="Chromosome"/>
</dbReference>
<reference evidence="1 2" key="1">
    <citation type="journal article" date="2019" name="Emerg. Microbes Infect.">
        <title>Comprehensive subspecies identification of 175 nontuberculous mycobacteria species based on 7547 genomic profiles.</title>
        <authorList>
            <person name="Matsumoto Y."/>
            <person name="Kinjo T."/>
            <person name="Motooka D."/>
            <person name="Nabeya D."/>
            <person name="Jung N."/>
            <person name="Uechi K."/>
            <person name="Horii T."/>
            <person name="Iida T."/>
            <person name="Fujita J."/>
            <person name="Nakamura S."/>
        </authorList>
    </citation>
    <scope>NUCLEOTIDE SEQUENCE [LARGE SCALE GENOMIC DNA]</scope>
    <source>
        <strain evidence="1 2">JCM 12688</strain>
    </source>
</reference>
<protein>
    <submittedName>
        <fullName evidence="1">Uncharacterized protein</fullName>
    </submittedName>
</protein>